<dbReference type="Pfam" id="PF01797">
    <property type="entry name" value="Y1_Tnp"/>
    <property type="match status" value="1"/>
</dbReference>
<reference evidence="2 3" key="1">
    <citation type="journal article" date="2019" name="Environ. Microbiol.">
        <title>Species interactions and distinct microbial communities in high Arctic permafrost affected cryosols are associated with the CH4 and CO2 gas fluxes.</title>
        <authorList>
            <person name="Altshuler I."/>
            <person name="Hamel J."/>
            <person name="Turney S."/>
            <person name="Magnuson E."/>
            <person name="Levesque R."/>
            <person name="Greer C."/>
            <person name="Whyte L.G."/>
        </authorList>
    </citation>
    <scope>NUCLEOTIDE SEQUENCE [LARGE SCALE GENOMIC DNA]</scope>
    <source>
        <strain evidence="2 3">E4</strain>
    </source>
</reference>
<dbReference type="OrthoDB" id="6505111at2"/>
<dbReference type="AlphaFoldDB" id="A0A502GLR1"/>
<dbReference type="GO" id="GO:0003677">
    <property type="term" value="F:DNA binding"/>
    <property type="evidence" value="ECO:0007669"/>
    <property type="project" value="InterPro"/>
</dbReference>
<dbReference type="Gene3D" id="3.30.70.1290">
    <property type="entry name" value="Transposase IS200-like"/>
    <property type="match status" value="1"/>
</dbReference>
<dbReference type="GO" id="GO:0004803">
    <property type="term" value="F:transposase activity"/>
    <property type="evidence" value="ECO:0007669"/>
    <property type="project" value="InterPro"/>
</dbReference>
<evidence type="ECO:0000259" key="1">
    <source>
        <dbReference type="Pfam" id="PF01797"/>
    </source>
</evidence>
<evidence type="ECO:0000313" key="3">
    <source>
        <dbReference type="Proteomes" id="UP000317663"/>
    </source>
</evidence>
<comment type="caution">
    <text evidence="2">The sequence shown here is derived from an EMBL/GenBank/DDBJ whole genome shotgun (WGS) entry which is preliminary data.</text>
</comment>
<dbReference type="InterPro" id="IPR002686">
    <property type="entry name" value="Transposase_17"/>
</dbReference>
<dbReference type="Proteomes" id="UP000317663">
    <property type="component" value="Unassembled WGS sequence"/>
</dbReference>
<protein>
    <recommendedName>
        <fullName evidence="1">Transposase IS200-like domain-containing protein</fullName>
    </recommendedName>
</protein>
<organism evidence="2 3">
    <name type="scientific">Ewingella americana</name>
    <dbReference type="NCBI Taxonomy" id="41202"/>
    <lineage>
        <taxon>Bacteria</taxon>
        <taxon>Pseudomonadati</taxon>
        <taxon>Pseudomonadota</taxon>
        <taxon>Gammaproteobacteria</taxon>
        <taxon>Enterobacterales</taxon>
        <taxon>Yersiniaceae</taxon>
        <taxon>Ewingella</taxon>
    </lineage>
</organism>
<sequence>MTLIPDRLNHLAGSLVLTLFLVVTAVINSNRYNLFNIRIQLIFAFSSPLSVQARDRQLLSEIIPRCCKSSAFSIEQITLLSEGVEIQLTMSPEMEIPMLVNTLKTHSAKQLGEQMGVKKNGLWLRGYVAHSFGDMPEAQKNLSALMAKNRREK</sequence>
<gene>
    <name evidence="2" type="ORF">EAH77_06565</name>
</gene>
<name>A0A502GLR1_9GAMM</name>
<proteinExistence type="predicted"/>
<dbReference type="InterPro" id="IPR036515">
    <property type="entry name" value="Transposase_17_sf"/>
</dbReference>
<dbReference type="SUPFAM" id="SSF143422">
    <property type="entry name" value="Transposase IS200-like"/>
    <property type="match status" value="1"/>
</dbReference>
<accession>A0A502GLR1</accession>
<evidence type="ECO:0000313" key="2">
    <source>
        <dbReference type="EMBL" id="TPG63237.1"/>
    </source>
</evidence>
<dbReference type="GO" id="GO:0006313">
    <property type="term" value="P:DNA transposition"/>
    <property type="evidence" value="ECO:0007669"/>
    <property type="project" value="InterPro"/>
</dbReference>
<feature type="domain" description="Transposase IS200-like" evidence="1">
    <location>
        <begin position="37"/>
        <end position="137"/>
    </location>
</feature>
<dbReference type="EMBL" id="RCZD01000003">
    <property type="protein sequence ID" value="TPG63237.1"/>
    <property type="molecule type" value="Genomic_DNA"/>
</dbReference>
<keyword evidence="3" id="KW-1185">Reference proteome</keyword>